<dbReference type="CDD" id="cd06662">
    <property type="entry name" value="SURF1"/>
    <property type="match status" value="1"/>
</dbReference>
<dbReference type="PROSITE" id="PS51257">
    <property type="entry name" value="PROKAR_LIPOPROTEIN"/>
    <property type="match status" value="1"/>
</dbReference>
<dbReference type="PANTHER" id="PTHR23427:SF2">
    <property type="entry name" value="SURFEIT LOCUS PROTEIN 1"/>
    <property type="match status" value="1"/>
</dbReference>
<gene>
    <name evidence="7" type="ORF">JCM7686_0919</name>
</gene>
<dbReference type="HOGENOM" id="CLU_047737_4_1_5"/>
<comment type="similarity">
    <text evidence="2 6">Belongs to the SURF1 family.</text>
</comment>
<reference evidence="7 8" key="1">
    <citation type="journal article" date="2014" name="BMC Genomics">
        <title>Architecture and functions of a multipartite genome of the methylotrophic bacterium Paracoccus aminophilus JCM 7686, containing primary and secondary chromids.</title>
        <authorList>
            <person name="Dziewit L."/>
            <person name="Czarnecki J."/>
            <person name="Wibberg D."/>
            <person name="Radlinska M."/>
            <person name="Mrozek P."/>
            <person name="Szymczak M."/>
            <person name="Schluter A."/>
            <person name="Puhler A."/>
            <person name="Bartosik D."/>
        </authorList>
    </citation>
    <scope>NUCLEOTIDE SEQUENCE [LARGE SCALE GENOMIC DNA]</scope>
    <source>
        <strain evidence="7">JCM 7686</strain>
    </source>
</reference>
<keyword evidence="6" id="KW-1003">Cell membrane</keyword>
<dbReference type="AlphaFoldDB" id="S5Y9K8"/>
<comment type="caution">
    <text evidence="6">Lacks conserved residue(s) required for the propagation of feature annotation.</text>
</comment>
<accession>S5Y9K8</accession>
<keyword evidence="5 6" id="KW-0472">Membrane</keyword>
<evidence type="ECO:0000313" key="8">
    <source>
        <dbReference type="Proteomes" id="UP000015480"/>
    </source>
</evidence>
<dbReference type="PANTHER" id="PTHR23427">
    <property type="entry name" value="SURFEIT LOCUS PROTEIN"/>
    <property type="match status" value="1"/>
</dbReference>
<proteinExistence type="inferred from homology"/>
<evidence type="ECO:0000256" key="6">
    <source>
        <dbReference type="RuleBase" id="RU363076"/>
    </source>
</evidence>
<keyword evidence="8" id="KW-1185">Reference proteome</keyword>
<evidence type="ECO:0000256" key="4">
    <source>
        <dbReference type="ARBA" id="ARBA00022989"/>
    </source>
</evidence>
<dbReference type="InterPro" id="IPR002994">
    <property type="entry name" value="Surf1/Shy1"/>
</dbReference>
<dbReference type="GO" id="GO:0005886">
    <property type="term" value="C:plasma membrane"/>
    <property type="evidence" value="ECO:0007669"/>
    <property type="project" value="UniProtKB-SubCell"/>
</dbReference>
<dbReference type="EMBL" id="CP006650">
    <property type="protein sequence ID" value="AGT08028.1"/>
    <property type="molecule type" value="Genomic_DNA"/>
</dbReference>
<evidence type="ECO:0000256" key="5">
    <source>
        <dbReference type="ARBA" id="ARBA00023136"/>
    </source>
</evidence>
<comment type="subcellular location">
    <subcellularLocation>
        <location evidence="6">Cell membrane</location>
        <topology evidence="6">Multi-pass membrane protein</topology>
    </subcellularLocation>
    <subcellularLocation>
        <location evidence="1">Membrane</location>
    </subcellularLocation>
</comment>
<dbReference type="PROSITE" id="PS50895">
    <property type="entry name" value="SURF1"/>
    <property type="match status" value="1"/>
</dbReference>
<keyword evidence="3 6" id="KW-0812">Transmembrane</keyword>
<sequence>MRRYLAPLIVGILGCAILISLGIWQVQRLGWKVAMLEEIQARIEAAPRPLPARYEPEMKYDPVEVSGRTTGEEVLVLSGTRELGGGYQVISAFETEDGRRILLDRGFIPEDDRRQPRPPVELHVIGNLHWPEERGSSTPAPNLTEGIWFAREVPLLAEHLHTEPLLVVAAAVEGDAQGVAPVPISVQGIPNNHLEYAATWFMLAVIWAGMTVGLIWRIRQRKY</sequence>
<dbReference type="OrthoDB" id="6079986at2"/>
<keyword evidence="4 6" id="KW-1133">Transmembrane helix</keyword>
<dbReference type="KEGG" id="pami:JCM7686_0919"/>
<organism evidence="7 8">
    <name type="scientific">Paracoccus aminophilus JCM 7686</name>
    <dbReference type="NCBI Taxonomy" id="1367847"/>
    <lineage>
        <taxon>Bacteria</taxon>
        <taxon>Pseudomonadati</taxon>
        <taxon>Pseudomonadota</taxon>
        <taxon>Alphaproteobacteria</taxon>
        <taxon>Rhodobacterales</taxon>
        <taxon>Paracoccaceae</taxon>
        <taxon>Paracoccus</taxon>
    </lineage>
</organism>
<feature type="transmembrane region" description="Helical" evidence="6">
    <location>
        <begin position="197"/>
        <end position="216"/>
    </location>
</feature>
<dbReference type="Pfam" id="PF02104">
    <property type="entry name" value="SURF1"/>
    <property type="match status" value="1"/>
</dbReference>
<evidence type="ECO:0000256" key="2">
    <source>
        <dbReference type="ARBA" id="ARBA00007165"/>
    </source>
</evidence>
<dbReference type="eggNOG" id="COG3346">
    <property type="taxonomic scope" value="Bacteria"/>
</dbReference>
<dbReference type="RefSeq" id="WP_020949667.1">
    <property type="nucleotide sequence ID" value="NC_022041.1"/>
</dbReference>
<dbReference type="PATRIC" id="fig|1367847.3.peg.880"/>
<evidence type="ECO:0000256" key="3">
    <source>
        <dbReference type="ARBA" id="ARBA00022692"/>
    </source>
</evidence>
<dbReference type="InterPro" id="IPR045214">
    <property type="entry name" value="Surf1/Surf4"/>
</dbReference>
<dbReference type="Proteomes" id="UP000015480">
    <property type="component" value="Chromosome"/>
</dbReference>
<name>S5Y9K8_PARAH</name>
<protein>
    <recommendedName>
        <fullName evidence="6">SURF1-like protein</fullName>
    </recommendedName>
</protein>
<evidence type="ECO:0000313" key="7">
    <source>
        <dbReference type="EMBL" id="AGT08028.1"/>
    </source>
</evidence>
<dbReference type="STRING" id="1367847.JCM7686_0919"/>
<evidence type="ECO:0000256" key="1">
    <source>
        <dbReference type="ARBA" id="ARBA00004370"/>
    </source>
</evidence>